<name>X1AU21_9ZZZZ</name>
<evidence type="ECO:0000313" key="1">
    <source>
        <dbReference type="EMBL" id="GAG86384.1"/>
    </source>
</evidence>
<dbReference type="AlphaFoldDB" id="X1AU21"/>
<accession>X1AU21</accession>
<proteinExistence type="predicted"/>
<protein>
    <submittedName>
        <fullName evidence="1">Uncharacterized protein</fullName>
    </submittedName>
</protein>
<organism evidence="1">
    <name type="scientific">marine sediment metagenome</name>
    <dbReference type="NCBI Taxonomy" id="412755"/>
    <lineage>
        <taxon>unclassified sequences</taxon>
        <taxon>metagenomes</taxon>
        <taxon>ecological metagenomes</taxon>
    </lineage>
</organism>
<comment type="caution">
    <text evidence="1">The sequence shown here is derived from an EMBL/GenBank/DDBJ whole genome shotgun (WGS) entry which is preliminary data.</text>
</comment>
<gene>
    <name evidence="1" type="ORF">S01H4_34295</name>
</gene>
<sequence length="85" mass="10857">MTADETRYRKYIESVRWQFAKTYADTWPHEYTIREWTPEQEQEFVWFAQYIREHGITRPFFKRMHTYFEVDEWEYWTMGEPIEET</sequence>
<reference evidence="1" key="1">
    <citation type="journal article" date="2014" name="Front. Microbiol.">
        <title>High frequency of phylogenetically diverse reductive dehalogenase-homologous genes in deep subseafloor sedimentary metagenomes.</title>
        <authorList>
            <person name="Kawai M."/>
            <person name="Futagami T."/>
            <person name="Toyoda A."/>
            <person name="Takaki Y."/>
            <person name="Nishi S."/>
            <person name="Hori S."/>
            <person name="Arai W."/>
            <person name="Tsubouchi T."/>
            <person name="Morono Y."/>
            <person name="Uchiyama I."/>
            <person name="Ito T."/>
            <person name="Fujiyama A."/>
            <person name="Inagaki F."/>
            <person name="Takami H."/>
        </authorList>
    </citation>
    <scope>NUCLEOTIDE SEQUENCE</scope>
    <source>
        <strain evidence="1">Expedition CK06-06</strain>
    </source>
</reference>
<feature type="non-terminal residue" evidence="1">
    <location>
        <position position="85"/>
    </location>
</feature>
<dbReference type="EMBL" id="BART01018136">
    <property type="protein sequence ID" value="GAG86384.1"/>
    <property type="molecule type" value="Genomic_DNA"/>
</dbReference>